<feature type="transmembrane region" description="Helical" evidence="1">
    <location>
        <begin position="58"/>
        <end position="76"/>
    </location>
</feature>
<evidence type="ECO:0008006" key="4">
    <source>
        <dbReference type="Google" id="ProtNLM"/>
    </source>
</evidence>
<organism evidence="2 3">
    <name type="scientific">Candidatus Nealsonbacteria bacterium CG_4_10_14_0_8_um_filter_37_14</name>
    <dbReference type="NCBI Taxonomy" id="1974684"/>
    <lineage>
        <taxon>Bacteria</taxon>
        <taxon>Candidatus Nealsoniibacteriota</taxon>
    </lineage>
</organism>
<dbReference type="Proteomes" id="UP000230767">
    <property type="component" value="Unassembled WGS sequence"/>
</dbReference>
<feature type="transmembrane region" description="Helical" evidence="1">
    <location>
        <begin position="83"/>
        <end position="106"/>
    </location>
</feature>
<protein>
    <recommendedName>
        <fullName evidence="4">DUF5658 domain-containing protein</fullName>
    </recommendedName>
</protein>
<reference evidence="3" key="1">
    <citation type="submission" date="2017-09" db="EMBL/GenBank/DDBJ databases">
        <title>Depth-based differentiation of microbial function through sediment-hosted aquifers and enrichment of novel symbionts in the deep terrestrial subsurface.</title>
        <authorList>
            <person name="Probst A.J."/>
            <person name="Ladd B."/>
            <person name="Jarett J.K."/>
            <person name="Geller-Mcgrath D.E."/>
            <person name="Sieber C.M.K."/>
            <person name="Emerson J.B."/>
            <person name="Anantharaman K."/>
            <person name="Thomas B.C."/>
            <person name="Malmstrom R."/>
            <person name="Stieglmeier M."/>
            <person name="Klingl A."/>
            <person name="Woyke T."/>
            <person name="Ryan C.M."/>
            <person name="Banfield J.F."/>
        </authorList>
    </citation>
    <scope>NUCLEOTIDE SEQUENCE [LARGE SCALE GENOMIC DNA]</scope>
</reference>
<dbReference type="AlphaFoldDB" id="A0A2M7R5B1"/>
<gene>
    <name evidence="2" type="ORF">COY73_03645</name>
</gene>
<dbReference type="EMBL" id="PFLW01000087">
    <property type="protein sequence ID" value="PIY88492.1"/>
    <property type="molecule type" value="Genomic_DNA"/>
</dbReference>
<comment type="caution">
    <text evidence="2">The sequence shown here is derived from an EMBL/GenBank/DDBJ whole genome shotgun (WGS) entry which is preliminary data.</text>
</comment>
<evidence type="ECO:0000313" key="2">
    <source>
        <dbReference type="EMBL" id="PIY88492.1"/>
    </source>
</evidence>
<sequence>MHPKEVKVEKRIVLSGLLIFVILDRIFTYLIIQKIGIDGEFWAIPRILMERIGTVEELAFSFLFLVFLTFFCYKFWWFRPARILACALFVLIGIVVCYNVFGLFYLNILQEPFHREALLISLI</sequence>
<feature type="transmembrane region" description="Helical" evidence="1">
    <location>
        <begin position="12"/>
        <end position="32"/>
    </location>
</feature>
<evidence type="ECO:0000256" key="1">
    <source>
        <dbReference type="SAM" id="Phobius"/>
    </source>
</evidence>
<proteinExistence type="predicted"/>
<keyword evidence="1" id="KW-0472">Membrane</keyword>
<name>A0A2M7R5B1_9BACT</name>
<accession>A0A2M7R5B1</accession>
<evidence type="ECO:0000313" key="3">
    <source>
        <dbReference type="Proteomes" id="UP000230767"/>
    </source>
</evidence>
<keyword evidence="1" id="KW-0812">Transmembrane</keyword>
<keyword evidence="1" id="KW-1133">Transmembrane helix</keyword>